<organism evidence="2 3">
    <name type="scientific">Artemia franciscana</name>
    <name type="common">Brine shrimp</name>
    <name type="synonym">Artemia sanfranciscana</name>
    <dbReference type="NCBI Taxonomy" id="6661"/>
    <lineage>
        <taxon>Eukaryota</taxon>
        <taxon>Metazoa</taxon>
        <taxon>Ecdysozoa</taxon>
        <taxon>Arthropoda</taxon>
        <taxon>Crustacea</taxon>
        <taxon>Branchiopoda</taxon>
        <taxon>Anostraca</taxon>
        <taxon>Artemiidae</taxon>
        <taxon>Artemia</taxon>
    </lineage>
</organism>
<keyword evidence="1" id="KW-0472">Membrane</keyword>
<protein>
    <submittedName>
        <fullName evidence="2">Uncharacterized protein</fullName>
    </submittedName>
</protein>
<proteinExistence type="predicted"/>
<evidence type="ECO:0000313" key="3">
    <source>
        <dbReference type="Proteomes" id="UP001187531"/>
    </source>
</evidence>
<feature type="non-terminal residue" evidence="2">
    <location>
        <position position="1"/>
    </location>
</feature>
<reference evidence="2" key="1">
    <citation type="submission" date="2023-07" db="EMBL/GenBank/DDBJ databases">
        <title>Chromosome-level genome assembly of Artemia franciscana.</title>
        <authorList>
            <person name="Jo E."/>
        </authorList>
    </citation>
    <scope>NUCLEOTIDE SEQUENCE</scope>
    <source>
        <tissue evidence="2">Whole body</tissue>
    </source>
</reference>
<dbReference type="AlphaFoldDB" id="A0AA88LGK0"/>
<sequence>IVKWIGGETGSKNFSKVVVKLEWCLFFILAWLLEWFIKYVVFNDSKEFWKTWKDRASVFFSWIG</sequence>
<keyword evidence="3" id="KW-1185">Reference proteome</keyword>
<gene>
    <name evidence="2" type="ORF">QYM36_004623</name>
</gene>
<feature type="transmembrane region" description="Helical" evidence="1">
    <location>
        <begin position="21"/>
        <end position="42"/>
    </location>
</feature>
<keyword evidence="1" id="KW-1133">Transmembrane helix</keyword>
<evidence type="ECO:0000256" key="1">
    <source>
        <dbReference type="SAM" id="Phobius"/>
    </source>
</evidence>
<evidence type="ECO:0000313" key="2">
    <source>
        <dbReference type="EMBL" id="KAK2720810.1"/>
    </source>
</evidence>
<dbReference type="Proteomes" id="UP001187531">
    <property type="component" value="Unassembled WGS sequence"/>
</dbReference>
<name>A0AA88LGK0_ARTSF</name>
<dbReference type="EMBL" id="JAVRJZ010000007">
    <property type="protein sequence ID" value="KAK2720810.1"/>
    <property type="molecule type" value="Genomic_DNA"/>
</dbReference>
<accession>A0AA88LGK0</accession>
<comment type="caution">
    <text evidence="2">The sequence shown here is derived from an EMBL/GenBank/DDBJ whole genome shotgun (WGS) entry which is preliminary data.</text>
</comment>
<keyword evidence="1" id="KW-0812">Transmembrane</keyword>
<feature type="non-terminal residue" evidence="2">
    <location>
        <position position="64"/>
    </location>
</feature>